<dbReference type="GO" id="GO:0005886">
    <property type="term" value="C:plasma membrane"/>
    <property type="evidence" value="ECO:0007669"/>
    <property type="project" value="UniProtKB-SubCell"/>
</dbReference>
<evidence type="ECO:0000256" key="2">
    <source>
        <dbReference type="ARBA" id="ARBA00022475"/>
    </source>
</evidence>
<keyword evidence="5 6" id="KW-0472">Membrane</keyword>
<dbReference type="PANTHER" id="PTHR35402:SF1">
    <property type="entry name" value="TYPE II SECRETION SYSTEM PROTEIN GSPF DOMAIN-CONTAINING PROTEIN"/>
    <property type="match status" value="1"/>
</dbReference>
<evidence type="ECO:0000313" key="9">
    <source>
        <dbReference type="Proteomes" id="UP000001979"/>
    </source>
</evidence>
<dbReference type="RefSeq" id="WP_011500387.1">
    <property type="nucleotide sequence ID" value="NC_007955.1"/>
</dbReference>
<name>Q12TH4_METBU</name>
<dbReference type="Pfam" id="PF00482">
    <property type="entry name" value="T2SSF"/>
    <property type="match status" value="2"/>
</dbReference>
<dbReference type="Gene3D" id="1.20.81.30">
    <property type="entry name" value="Type II secretion system (T2SS), domain F"/>
    <property type="match status" value="1"/>
</dbReference>
<feature type="transmembrane region" description="Helical" evidence="6">
    <location>
        <begin position="411"/>
        <end position="427"/>
    </location>
</feature>
<dbReference type="EMBL" id="CP000300">
    <property type="protein sequence ID" value="ABE53252.1"/>
    <property type="molecule type" value="Genomic_DNA"/>
</dbReference>
<dbReference type="OrthoDB" id="12374at2157"/>
<accession>Q12TH4</accession>
<feature type="transmembrane region" description="Helical" evidence="6">
    <location>
        <begin position="598"/>
        <end position="618"/>
    </location>
</feature>
<dbReference type="AlphaFoldDB" id="Q12TH4"/>
<feature type="transmembrane region" description="Helical" evidence="6">
    <location>
        <begin position="86"/>
        <end position="112"/>
    </location>
</feature>
<evidence type="ECO:0000259" key="7">
    <source>
        <dbReference type="Pfam" id="PF00482"/>
    </source>
</evidence>
<dbReference type="GeneID" id="3998989"/>
<keyword evidence="4 6" id="KW-1133">Transmembrane helix</keyword>
<evidence type="ECO:0000256" key="3">
    <source>
        <dbReference type="ARBA" id="ARBA00022692"/>
    </source>
</evidence>
<gene>
    <name evidence="8" type="ordered locus">Mbur_2401</name>
</gene>
<proteinExistence type="predicted"/>
<dbReference type="Proteomes" id="UP000001979">
    <property type="component" value="Chromosome"/>
</dbReference>
<feature type="domain" description="Type II secretion system protein GspF" evidence="7">
    <location>
        <begin position="143"/>
        <end position="263"/>
    </location>
</feature>
<evidence type="ECO:0000256" key="1">
    <source>
        <dbReference type="ARBA" id="ARBA00004651"/>
    </source>
</evidence>
<feature type="transmembrane region" description="Helical" evidence="6">
    <location>
        <begin position="41"/>
        <end position="66"/>
    </location>
</feature>
<evidence type="ECO:0000256" key="6">
    <source>
        <dbReference type="SAM" id="Phobius"/>
    </source>
</evidence>
<organism evidence="8 9">
    <name type="scientific">Methanococcoides burtonii (strain DSM 6242 / NBRC 107633 / OCM 468 / ACE-M)</name>
    <dbReference type="NCBI Taxonomy" id="259564"/>
    <lineage>
        <taxon>Archaea</taxon>
        <taxon>Methanobacteriati</taxon>
        <taxon>Methanobacteriota</taxon>
        <taxon>Stenosarchaea group</taxon>
        <taxon>Methanomicrobia</taxon>
        <taxon>Methanosarcinales</taxon>
        <taxon>Methanosarcinaceae</taxon>
        <taxon>Methanococcoides</taxon>
    </lineage>
</organism>
<dbReference type="PANTHER" id="PTHR35402">
    <property type="entry name" value="INTEGRAL MEMBRANE PROTEIN-RELATED"/>
    <property type="match status" value="1"/>
</dbReference>
<keyword evidence="9" id="KW-1185">Reference proteome</keyword>
<feature type="transmembrane region" description="Helical" evidence="6">
    <location>
        <begin position="277"/>
        <end position="296"/>
    </location>
</feature>
<evidence type="ECO:0000256" key="5">
    <source>
        <dbReference type="ARBA" id="ARBA00023136"/>
    </source>
</evidence>
<dbReference type="KEGG" id="mbu:Mbur_2401"/>
<sequence length="647" mass="72475">MNSLDMLAYRLFGKKVSSNIEGHKLLRGNIRKARIAVPVDYYICSAYLYSLCSGIFGAFVGLIIGGHVANIFEIQRFFISTDHMPYVLPAFSVIFSLILFVGTAWITFRLFLHYPLIKANIRQSYIDQSLPHGVAYMYALTKSGGVTVHDAFRSLSEHSHVYGLAADEFGYIVRDMDYFGMDVLSAIRNCSSTTSSTNLKAFLDGILFVISSGGDLNSYLRSKTDQFHLDATKQQKTFLEMLGVLAEAYVAVFVVGPIFMIIILVVFGFMGSGSMPILYTLIYLLIPVGTLFYLVLLSTISNNSVDTHSTIVKNKLNSFPDVRINEKTDVDDALIGRLLHNEKVFRLKHFLAHPFASVKKDPSCIFYITIPVGIIYLLYIIDTNSITLNLSLIGFKLHNMNIEGAMVLDDYVMFATLLVFVPFVIFYESKARRIRSMEDEFPEFLNRLASINEAGILLIDAINMVAQTKIGVLQSEVRRMQKGLSWGQDLSSVFMEFESRVKTTMNSRIITLLVKASESTSDIIGVLHIAAKDAELQQNLRKERSTEMAVYLFIVYISFAVFLFIIYVLTAYFIPSIPNTTDMAAGMPLNINFDPDEFFMLFFHASLIQGFCSGLVAGQMGSGNLAAGVKHSMIMMLTSYVIFTLLI</sequence>
<feature type="transmembrane region" description="Helical" evidence="6">
    <location>
        <begin position="625"/>
        <end position="646"/>
    </location>
</feature>
<evidence type="ECO:0000313" key="8">
    <source>
        <dbReference type="EMBL" id="ABE53252.1"/>
    </source>
</evidence>
<protein>
    <submittedName>
        <fullName evidence="8">Type II secretion system protein F domain</fullName>
    </submittedName>
</protein>
<dbReference type="InterPro" id="IPR056569">
    <property type="entry name" value="ArlJ-like"/>
</dbReference>
<reference evidence="9" key="1">
    <citation type="journal article" date="2009" name="ISME J.">
        <title>The genome sequence of the psychrophilic archaeon, Methanococcoides burtonii: the role of genome evolution in cold adaptation.</title>
        <authorList>
            <person name="Allen M.A."/>
            <person name="Lauro F.M."/>
            <person name="Williams T.J."/>
            <person name="Burg D."/>
            <person name="Siddiqui K.S."/>
            <person name="De Francisci D."/>
            <person name="Chong K.W."/>
            <person name="Pilak O."/>
            <person name="Chew H.H."/>
            <person name="De Maere M.Z."/>
            <person name="Ting L."/>
            <person name="Katrib M."/>
            <person name="Ng C."/>
            <person name="Sowers K.R."/>
            <person name="Galperin M.Y."/>
            <person name="Anderson I.J."/>
            <person name="Ivanova N."/>
            <person name="Dalin E."/>
            <person name="Martinez M."/>
            <person name="Lapidus A."/>
            <person name="Hauser L."/>
            <person name="Land M."/>
            <person name="Thomas T."/>
            <person name="Cavicchioli R."/>
        </authorList>
    </citation>
    <scope>NUCLEOTIDE SEQUENCE [LARGE SCALE GENOMIC DNA]</scope>
    <source>
        <strain evidence="9">DSM 6242 / NBRC 107633 / OCM 468 / ACE-M</strain>
    </source>
</reference>
<feature type="transmembrane region" description="Helical" evidence="6">
    <location>
        <begin position="248"/>
        <end position="271"/>
    </location>
</feature>
<dbReference type="InterPro" id="IPR042094">
    <property type="entry name" value="T2SS_GspF_sf"/>
</dbReference>
<keyword evidence="2" id="KW-1003">Cell membrane</keyword>
<comment type="subcellular location">
    <subcellularLocation>
        <location evidence="1">Cell membrane</location>
        <topology evidence="1">Multi-pass membrane protein</topology>
    </subcellularLocation>
</comment>
<feature type="transmembrane region" description="Helical" evidence="6">
    <location>
        <begin position="549"/>
        <end position="574"/>
    </location>
</feature>
<feature type="domain" description="Type II secretion system protein GspF" evidence="7">
    <location>
        <begin position="444"/>
        <end position="570"/>
    </location>
</feature>
<keyword evidence="3 6" id="KW-0812">Transmembrane</keyword>
<dbReference type="HOGENOM" id="CLU_017646_1_1_2"/>
<evidence type="ECO:0000256" key="4">
    <source>
        <dbReference type="ARBA" id="ARBA00022989"/>
    </source>
</evidence>
<dbReference type="InterPro" id="IPR018076">
    <property type="entry name" value="T2SS_GspF_dom"/>
</dbReference>
<feature type="transmembrane region" description="Helical" evidence="6">
    <location>
        <begin position="364"/>
        <end position="381"/>
    </location>
</feature>
<dbReference type="STRING" id="259564.Mbur_2401"/>